<name>A0A4C1Y5C8_EUMVA</name>
<dbReference type="GO" id="GO:0044774">
    <property type="term" value="P:mitotic DNA integrity checkpoint signaling"/>
    <property type="evidence" value="ECO:0007669"/>
    <property type="project" value="TreeGrafter"/>
</dbReference>
<dbReference type="EMBL" id="BGZK01001084">
    <property type="protein sequence ID" value="GBP70710.1"/>
    <property type="molecule type" value="Genomic_DNA"/>
</dbReference>
<dbReference type="GO" id="GO:0042800">
    <property type="term" value="F:histone H3K4 methyltransferase activity"/>
    <property type="evidence" value="ECO:0007669"/>
    <property type="project" value="TreeGrafter"/>
</dbReference>
<dbReference type="GO" id="GO:0032259">
    <property type="term" value="P:methylation"/>
    <property type="evidence" value="ECO:0007669"/>
    <property type="project" value="UniProtKB-KW"/>
</dbReference>
<dbReference type="OrthoDB" id="616263at2759"/>
<dbReference type="GO" id="GO:0003697">
    <property type="term" value="F:single-stranded DNA binding"/>
    <property type="evidence" value="ECO:0007669"/>
    <property type="project" value="TreeGrafter"/>
</dbReference>
<dbReference type="AlphaFoldDB" id="A0A4C1Y5C8"/>
<proteinExistence type="predicted"/>
<dbReference type="PANTHER" id="PTHR46060:SF2">
    <property type="entry name" value="HISTONE-LYSINE N-METHYLTRANSFERASE SETMAR"/>
    <property type="match status" value="1"/>
</dbReference>
<organism evidence="2 3">
    <name type="scientific">Eumeta variegata</name>
    <name type="common">Bagworm moth</name>
    <name type="synonym">Eumeta japonica</name>
    <dbReference type="NCBI Taxonomy" id="151549"/>
    <lineage>
        <taxon>Eukaryota</taxon>
        <taxon>Metazoa</taxon>
        <taxon>Ecdysozoa</taxon>
        <taxon>Arthropoda</taxon>
        <taxon>Hexapoda</taxon>
        <taxon>Insecta</taxon>
        <taxon>Pterygota</taxon>
        <taxon>Neoptera</taxon>
        <taxon>Endopterygota</taxon>
        <taxon>Lepidoptera</taxon>
        <taxon>Glossata</taxon>
        <taxon>Ditrysia</taxon>
        <taxon>Tineoidea</taxon>
        <taxon>Psychidae</taxon>
        <taxon>Oiketicinae</taxon>
        <taxon>Eumeta</taxon>
    </lineage>
</organism>
<dbReference type="GO" id="GO:0044547">
    <property type="term" value="F:DNA topoisomerase binding"/>
    <property type="evidence" value="ECO:0007669"/>
    <property type="project" value="TreeGrafter"/>
</dbReference>
<keyword evidence="2" id="KW-0808">Transferase</keyword>
<dbReference type="GO" id="GO:0005634">
    <property type="term" value="C:nucleus"/>
    <property type="evidence" value="ECO:0007669"/>
    <property type="project" value="TreeGrafter"/>
</dbReference>
<dbReference type="GO" id="GO:0006303">
    <property type="term" value="P:double-strand break repair via nonhomologous end joining"/>
    <property type="evidence" value="ECO:0007669"/>
    <property type="project" value="TreeGrafter"/>
</dbReference>
<dbReference type="InterPro" id="IPR052709">
    <property type="entry name" value="Transposase-MT_Hybrid"/>
</dbReference>
<feature type="compositionally biased region" description="Basic residues" evidence="1">
    <location>
        <begin position="143"/>
        <end position="155"/>
    </location>
</feature>
<dbReference type="GO" id="GO:0000793">
    <property type="term" value="C:condensed chromosome"/>
    <property type="evidence" value="ECO:0007669"/>
    <property type="project" value="TreeGrafter"/>
</dbReference>
<feature type="compositionally biased region" description="Basic and acidic residues" evidence="1">
    <location>
        <begin position="158"/>
        <end position="169"/>
    </location>
</feature>
<sequence length="176" mass="20946">MNFARVDLAQIESMPFWNSIEQDRHVSSYDIAEELGTNHNIVMTPLEKAGCTKKLDTWIPHEFTKINLINRVLTCESLLKHNITEPFLKRLVTVDEKYHQERTVEITFRRCSYASTRTPIKMFQVYTHRTYARTHARTYTLKHSRTPHARMHALTHARTQEREREFERGGRKRHPN</sequence>
<dbReference type="GO" id="GO:0000729">
    <property type="term" value="P:DNA double-strand break processing"/>
    <property type="evidence" value="ECO:0007669"/>
    <property type="project" value="TreeGrafter"/>
</dbReference>
<evidence type="ECO:0000313" key="2">
    <source>
        <dbReference type="EMBL" id="GBP70710.1"/>
    </source>
</evidence>
<keyword evidence="3" id="KW-1185">Reference proteome</keyword>
<protein>
    <submittedName>
        <fullName evidence="2">Histone-lysine N-methyltransferase SETMAR</fullName>
    </submittedName>
</protein>
<dbReference type="GO" id="GO:0031297">
    <property type="term" value="P:replication fork processing"/>
    <property type="evidence" value="ECO:0007669"/>
    <property type="project" value="TreeGrafter"/>
</dbReference>
<keyword evidence="2" id="KW-0489">Methyltransferase</keyword>
<feature type="region of interest" description="Disordered" evidence="1">
    <location>
        <begin position="143"/>
        <end position="176"/>
    </location>
</feature>
<dbReference type="Gene3D" id="3.30.420.10">
    <property type="entry name" value="Ribonuclease H-like superfamily/Ribonuclease H"/>
    <property type="match status" value="1"/>
</dbReference>
<reference evidence="2 3" key="1">
    <citation type="journal article" date="2019" name="Commun. Biol.">
        <title>The bagworm genome reveals a unique fibroin gene that provides high tensile strength.</title>
        <authorList>
            <person name="Kono N."/>
            <person name="Nakamura H."/>
            <person name="Ohtoshi R."/>
            <person name="Tomita M."/>
            <person name="Numata K."/>
            <person name="Arakawa K."/>
        </authorList>
    </citation>
    <scope>NUCLEOTIDE SEQUENCE [LARGE SCALE GENOMIC DNA]</scope>
</reference>
<dbReference type="GO" id="GO:0000014">
    <property type="term" value="F:single-stranded DNA endodeoxyribonuclease activity"/>
    <property type="evidence" value="ECO:0007669"/>
    <property type="project" value="TreeGrafter"/>
</dbReference>
<evidence type="ECO:0000313" key="3">
    <source>
        <dbReference type="Proteomes" id="UP000299102"/>
    </source>
</evidence>
<dbReference type="GO" id="GO:0003690">
    <property type="term" value="F:double-stranded DNA binding"/>
    <property type="evidence" value="ECO:0007669"/>
    <property type="project" value="TreeGrafter"/>
</dbReference>
<gene>
    <name evidence="2" type="primary">SETMAR</name>
    <name evidence="2" type="ORF">EVAR_51009_1</name>
</gene>
<dbReference type="GO" id="GO:0035861">
    <property type="term" value="C:site of double-strand break"/>
    <property type="evidence" value="ECO:0007669"/>
    <property type="project" value="TreeGrafter"/>
</dbReference>
<accession>A0A4C1Y5C8</accession>
<dbReference type="InterPro" id="IPR036397">
    <property type="entry name" value="RNaseH_sf"/>
</dbReference>
<dbReference type="Proteomes" id="UP000299102">
    <property type="component" value="Unassembled WGS sequence"/>
</dbReference>
<dbReference type="PANTHER" id="PTHR46060">
    <property type="entry name" value="MARINER MOS1 TRANSPOSASE-LIKE PROTEIN"/>
    <property type="match status" value="1"/>
</dbReference>
<dbReference type="GO" id="GO:0046975">
    <property type="term" value="F:histone H3K36 methyltransferase activity"/>
    <property type="evidence" value="ECO:0007669"/>
    <property type="project" value="TreeGrafter"/>
</dbReference>
<evidence type="ECO:0000256" key="1">
    <source>
        <dbReference type="SAM" id="MobiDB-lite"/>
    </source>
</evidence>
<comment type="caution">
    <text evidence="2">The sequence shown here is derived from an EMBL/GenBank/DDBJ whole genome shotgun (WGS) entry which is preliminary data.</text>
</comment>
<dbReference type="GO" id="GO:0015074">
    <property type="term" value="P:DNA integration"/>
    <property type="evidence" value="ECO:0007669"/>
    <property type="project" value="TreeGrafter"/>
</dbReference>